<dbReference type="Gene3D" id="2.130.10.30">
    <property type="entry name" value="Regulator of chromosome condensation 1/beta-lactamase-inhibitor protein II"/>
    <property type="match status" value="2"/>
</dbReference>
<dbReference type="Pfam" id="PF12937">
    <property type="entry name" value="F-box-like"/>
    <property type="match status" value="1"/>
</dbReference>
<dbReference type="PROSITE" id="PS50012">
    <property type="entry name" value="RCC1_3"/>
    <property type="match status" value="1"/>
</dbReference>
<keyword evidence="4" id="KW-1185">Reference proteome</keyword>
<evidence type="ECO:0000313" key="4">
    <source>
        <dbReference type="Proteomes" id="UP001056012"/>
    </source>
</evidence>
<dbReference type="Proteomes" id="UP001056012">
    <property type="component" value="Chromosome 7"/>
</dbReference>
<protein>
    <recommendedName>
        <fullName evidence="2">F-box domain-containing protein</fullName>
    </recommendedName>
</protein>
<dbReference type="EMBL" id="CP089280">
    <property type="protein sequence ID" value="USP81986.1"/>
    <property type="molecule type" value="Genomic_DNA"/>
</dbReference>
<dbReference type="SUPFAM" id="SSF81383">
    <property type="entry name" value="F-box domain"/>
    <property type="match status" value="1"/>
</dbReference>
<evidence type="ECO:0000259" key="2">
    <source>
        <dbReference type="PROSITE" id="PS50181"/>
    </source>
</evidence>
<dbReference type="InterPro" id="IPR036047">
    <property type="entry name" value="F-box-like_dom_sf"/>
</dbReference>
<dbReference type="Pfam" id="PF13540">
    <property type="entry name" value="RCC1_2"/>
    <property type="match status" value="1"/>
</dbReference>
<reference evidence="3" key="1">
    <citation type="submission" date="2021-12" db="EMBL/GenBank/DDBJ databases">
        <title>Curvularia clavata genome.</title>
        <authorList>
            <person name="Cao Y."/>
        </authorList>
    </citation>
    <scope>NUCLEOTIDE SEQUENCE</scope>
    <source>
        <strain evidence="3">Yc1106</strain>
    </source>
</reference>
<evidence type="ECO:0000256" key="1">
    <source>
        <dbReference type="PROSITE-ProRule" id="PRU00235"/>
    </source>
</evidence>
<dbReference type="GO" id="GO:0005085">
    <property type="term" value="F:guanyl-nucleotide exchange factor activity"/>
    <property type="evidence" value="ECO:0007669"/>
    <property type="project" value="TreeGrafter"/>
</dbReference>
<dbReference type="CDD" id="cd09917">
    <property type="entry name" value="F-box_SF"/>
    <property type="match status" value="1"/>
</dbReference>
<dbReference type="InterPro" id="IPR000408">
    <property type="entry name" value="Reg_chr_condens"/>
</dbReference>
<name>A0A9Q8ZES6_CURCL</name>
<dbReference type="SUPFAM" id="SSF50985">
    <property type="entry name" value="RCC1/BLIP-II"/>
    <property type="match status" value="1"/>
</dbReference>
<sequence>MAEQVASITDLPLDILVLVFPYLDAKSFLALCSTCKSFQQPSIRLDPAYWSYLTRTTFRVPNQPVVQHDGLRWQKMYRRLLTQSRVFTWGQNGHNRLGHAAHGEDDAVPRRPYMRAGLMRPGRLTRYNAKEPHPTEMHNTRSLGVIADMQCGGWSTTLLTSKGSLHTAGVLDGQRITYGTGPLQALRFPEGYPTNTAESQYEEPTIAIRQFSSGRSHILGLSDSGRLWSWFDANKPALQVKFATLQINELLMRETSSTESTFGQIKQVVAGWSRSSALVNGIGIVVWDPVERDHGDEGTDAMLVLEHAEIPKTGYQRLKGMRETDQQREIGEDVGVVTNYIMLEHFVVFTTDLGKTFCGRFGEKNQVDEVIELHQLRHERGAPLDVQGSFRSFAVFKNGEVITSDQNYLESCIQHRHDNPEQTGLSGLKKIPALQNNDVISVAFGDYHFLALHANGRITSYGMENTACGALGLGSDDNIVGKARGIVYDRFSANGHLLPHAYTSGRQVWFDMRKNEWLAQIAHDEAHAQESEERRQMWDRDPSVQGEVSEWFEQEARAWDEDGGEDGLGAHFVLRVSAAGWHSGALVLVNEELAQKEPTYNREARPFPRLRLSDGREMPGEKDFDEWRNGRPVFQLDVQI</sequence>
<dbReference type="InterPro" id="IPR001810">
    <property type="entry name" value="F-box_dom"/>
</dbReference>
<dbReference type="OrthoDB" id="61110at2759"/>
<evidence type="ECO:0000313" key="3">
    <source>
        <dbReference type="EMBL" id="USP81986.1"/>
    </source>
</evidence>
<dbReference type="AlphaFoldDB" id="A0A9Q8ZES6"/>
<dbReference type="GO" id="GO:0005737">
    <property type="term" value="C:cytoplasm"/>
    <property type="evidence" value="ECO:0007669"/>
    <property type="project" value="TreeGrafter"/>
</dbReference>
<dbReference type="InterPro" id="IPR051553">
    <property type="entry name" value="Ran_GTPase-activating"/>
</dbReference>
<dbReference type="VEuPathDB" id="FungiDB:yc1106_09260"/>
<accession>A0A9Q8ZES6</accession>
<dbReference type="PANTHER" id="PTHR45982">
    <property type="entry name" value="REGULATOR OF CHROMOSOME CONDENSATION"/>
    <property type="match status" value="1"/>
</dbReference>
<organism evidence="3 4">
    <name type="scientific">Curvularia clavata</name>
    <dbReference type="NCBI Taxonomy" id="95742"/>
    <lineage>
        <taxon>Eukaryota</taxon>
        <taxon>Fungi</taxon>
        <taxon>Dikarya</taxon>
        <taxon>Ascomycota</taxon>
        <taxon>Pezizomycotina</taxon>
        <taxon>Dothideomycetes</taxon>
        <taxon>Pleosporomycetidae</taxon>
        <taxon>Pleosporales</taxon>
        <taxon>Pleosporineae</taxon>
        <taxon>Pleosporaceae</taxon>
        <taxon>Curvularia</taxon>
    </lineage>
</organism>
<dbReference type="PANTHER" id="PTHR45982:SF3">
    <property type="entry name" value="F-BOX PROTEIN POF9"/>
    <property type="match status" value="1"/>
</dbReference>
<feature type="repeat" description="RCC1" evidence="1">
    <location>
        <begin position="84"/>
        <end position="162"/>
    </location>
</feature>
<gene>
    <name evidence="3" type="ORF">yc1106_09260</name>
</gene>
<dbReference type="PROSITE" id="PS50181">
    <property type="entry name" value="FBOX"/>
    <property type="match status" value="1"/>
</dbReference>
<dbReference type="InterPro" id="IPR009091">
    <property type="entry name" value="RCC1/BLIP-II"/>
</dbReference>
<feature type="domain" description="F-box" evidence="2">
    <location>
        <begin position="5"/>
        <end position="53"/>
    </location>
</feature>
<dbReference type="Gene3D" id="1.20.1280.50">
    <property type="match status" value="1"/>
</dbReference>
<proteinExistence type="predicted"/>